<name>A0A2W2G156_9ACTN</name>
<dbReference type="Proteomes" id="UP000249304">
    <property type="component" value="Unassembled WGS sequence"/>
</dbReference>
<comment type="caution">
    <text evidence="1">The sequence shown here is derived from an EMBL/GenBank/DDBJ whole genome shotgun (WGS) entry which is preliminary data.</text>
</comment>
<dbReference type="RefSeq" id="WP_111177985.1">
    <property type="nucleotide sequence ID" value="NZ_POUD01000024.1"/>
</dbReference>
<keyword evidence="2" id="KW-1185">Reference proteome</keyword>
<dbReference type="OrthoDB" id="4485313at2"/>
<reference evidence="1 2" key="1">
    <citation type="submission" date="2018-01" db="EMBL/GenBank/DDBJ databases">
        <title>Draft genome sequence of Nonomuraea sp. KC333.</title>
        <authorList>
            <person name="Sahin N."/>
            <person name="Saygin H."/>
            <person name="Ay H."/>
        </authorList>
    </citation>
    <scope>NUCLEOTIDE SEQUENCE [LARGE SCALE GENOMIC DNA]</scope>
    <source>
        <strain evidence="1 2">KC333</strain>
    </source>
</reference>
<accession>A0A2W2G156</accession>
<proteinExistence type="predicted"/>
<sequence length="172" mass="18561">MISTPPSHWANVQLTYHQIQLRDAEEGGPAPLETQGNGLIVVDDEPDGATILTGIAIGAVDVEVQLTDAPPGLDLDSWEEVVEVSIESTTGSLIVCGLDGDLPDLPNLAHHGSGFYRLRVHARGRDTDPDGSANTPLPFEHYLIISWPAPSAPEQAFKHTDAFGRERRNPKL</sequence>
<protein>
    <submittedName>
        <fullName evidence="1">Uncharacterized protein</fullName>
    </submittedName>
</protein>
<dbReference type="EMBL" id="POUD01000024">
    <property type="protein sequence ID" value="PZG20614.1"/>
    <property type="molecule type" value="Genomic_DNA"/>
</dbReference>
<gene>
    <name evidence="1" type="ORF">C1J01_08925</name>
</gene>
<evidence type="ECO:0000313" key="1">
    <source>
        <dbReference type="EMBL" id="PZG20614.1"/>
    </source>
</evidence>
<organism evidence="1 2">
    <name type="scientific">Nonomuraea aridisoli</name>
    <dbReference type="NCBI Taxonomy" id="2070368"/>
    <lineage>
        <taxon>Bacteria</taxon>
        <taxon>Bacillati</taxon>
        <taxon>Actinomycetota</taxon>
        <taxon>Actinomycetes</taxon>
        <taxon>Streptosporangiales</taxon>
        <taxon>Streptosporangiaceae</taxon>
        <taxon>Nonomuraea</taxon>
    </lineage>
</organism>
<dbReference type="AlphaFoldDB" id="A0A2W2G156"/>
<evidence type="ECO:0000313" key="2">
    <source>
        <dbReference type="Proteomes" id="UP000249304"/>
    </source>
</evidence>